<proteinExistence type="predicted"/>
<dbReference type="CDD" id="cd09917">
    <property type="entry name" value="F-box_SF"/>
    <property type="match status" value="1"/>
</dbReference>
<accession>A0AAV9PAU5</accession>
<dbReference type="InterPro" id="IPR036047">
    <property type="entry name" value="F-box-like_dom_sf"/>
</dbReference>
<dbReference type="Proteomes" id="UP001337655">
    <property type="component" value="Unassembled WGS sequence"/>
</dbReference>
<dbReference type="Pfam" id="PF03061">
    <property type="entry name" value="4HBT"/>
    <property type="match status" value="1"/>
</dbReference>
<name>A0AAV9PAU5_9PEZI</name>
<evidence type="ECO:0000259" key="1">
    <source>
        <dbReference type="PROSITE" id="PS50181"/>
    </source>
</evidence>
<dbReference type="Gene3D" id="1.20.1280.50">
    <property type="match status" value="1"/>
</dbReference>
<protein>
    <recommendedName>
        <fullName evidence="1">F-box domain-containing protein</fullName>
    </recommendedName>
</protein>
<dbReference type="InterPro" id="IPR029069">
    <property type="entry name" value="HotDog_dom_sf"/>
</dbReference>
<dbReference type="SUPFAM" id="SSF81383">
    <property type="entry name" value="F-box domain"/>
    <property type="match status" value="1"/>
</dbReference>
<dbReference type="SMART" id="SM00256">
    <property type="entry name" value="FBOX"/>
    <property type="match status" value="1"/>
</dbReference>
<dbReference type="GeneID" id="89926421"/>
<dbReference type="InterPro" id="IPR052061">
    <property type="entry name" value="PTE-AB_protein"/>
</dbReference>
<comment type="caution">
    <text evidence="2">The sequence shown here is derived from an EMBL/GenBank/DDBJ whole genome shotgun (WGS) entry which is preliminary data.</text>
</comment>
<sequence>MHSDFVAIPWCKALLEDSSYEHVESHTGSLDRPLAPGSMTLMARTLATPATFRAITYLYSTSSPAASTIPDGSEVEGDGGHILALISVGSEMTSHVNTLHGGILSTLVDEVGGALAMREAAFGTNMMAVNFNINLKKPTRTPSVILGRAWREKKGEGRKHWIRYSSPSQGLLRGEQTQLTLILGVLSSKTESFVLMHAVCTSQYLERSFEFKCLESTWCQPFDSAIGKSMRSQGDVLKEVAVSVIHTKQQYPEEPPAPFEGRRTLFSFTFEPGAHKDHLHARVMAEPPNANEVDRLSPLPPEVLTNVFSRLTTRDICRARRLNKRIKSFVDVNTTAITS</sequence>
<gene>
    <name evidence="2" type="ORF">LTR77_005077</name>
</gene>
<dbReference type="CDD" id="cd03443">
    <property type="entry name" value="PaaI_thioesterase"/>
    <property type="match status" value="1"/>
</dbReference>
<dbReference type="SUPFAM" id="SSF54637">
    <property type="entry name" value="Thioesterase/thiol ester dehydrase-isomerase"/>
    <property type="match status" value="1"/>
</dbReference>
<dbReference type="Pfam" id="PF00646">
    <property type="entry name" value="F-box"/>
    <property type="match status" value="1"/>
</dbReference>
<dbReference type="RefSeq" id="XP_064659687.1">
    <property type="nucleotide sequence ID" value="XM_064802326.1"/>
</dbReference>
<dbReference type="AlphaFoldDB" id="A0AAV9PAU5"/>
<reference evidence="2 3" key="1">
    <citation type="submission" date="2023-08" db="EMBL/GenBank/DDBJ databases">
        <title>Black Yeasts Isolated from many extreme environments.</title>
        <authorList>
            <person name="Coleine C."/>
            <person name="Stajich J.E."/>
            <person name="Selbmann L."/>
        </authorList>
    </citation>
    <scope>NUCLEOTIDE SEQUENCE [LARGE SCALE GENOMIC DNA]</scope>
    <source>
        <strain evidence="2 3">CCFEE 5935</strain>
    </source>
</reference>
<dbReference type="InterPro" id="IPR001810">
    <property type="entry name" value="F-box_dom"/>
</dbReference>
<evidence type="ECO:0000313" key="2">
    <source>
        <dbReference type="EMBL" id="KAK5170489.1"/>
    </source>
</evidence>
<dbReference type="EMBL" id="JAVRRT010000007">
    <property type="protein sequence ID" value="KAK5170489.1"/>
    <property type="molecule type" value="Genomic_DNA"/>
</dbReference>
<feature type="domain" description="F-box" evidence="1">
    <location>
        <begin position="293"/>
        <end position="339"/>
    </location>
</feature>
<evidence type="ECO:0000313" key="3">
    <source>
        <dbReference type="Proteomes" id="UP001337655"/>
    </source>
</evidence>
<dbReference type="PANTHER" id="PTHR47260:SF3">
    <property type="entry name" value="THIOESTERASE FAMILY PROTEIN (AFU_ORTHOLOGUE AFUA_7G03960)"/>
    <property type="match status" value="1"/>
</dbReference>
<keyword evidence="3" id="KW-1185">Reference proteome</keyword>
<dbReference type="Gene3D" id="3.10.129.10">
    <property type="entry name" value="Hotdog Thioesterase"/>
    <property type="match status" value="1"/>
</dbReference>
<dbReference type="PANTHER" id="PTHR47260">
    <property type="entry name" value="UPF0644 PROTEIN PB2B4.06"/>
    <property type="match status" value="1"/>
</dbReference>
<dbReference type="PROSITE" id="PS50181">
    <property type="entry name" value="FBOX"/>
    <property type="match status" value="1"/>
</dbReference>
<dbReference type="InterPro" id="IPR006683">
    <property type="entry name" value="Thioestr_dom"/>
</dbReference>
<organism evidence="2 3">
    <name type="scientific">Saxophila tyrrhenica</name>
    <dbReference type="NCBI Taxonomy" id="1690608"/>
    <lineage>
        <taxon>Eukaryota</taxon>
        <taxon>Fungi</taxon>
        <taxon>Dikarya</taxon>
        <taxon>Ascomycota</taxon>
        <taxon>Pezizomycotina</taxon>
        <taxon>Dothideomycetes</taxon>
        <taxon>Dothideomycetidae</taxon>
        <taxon>Mycosphaerellales</taxon>
        <taxon>Extremaceae</taxon>
        <taxon>Saxophila</taxon>
    </lineage>
</organism>